<dbReference type="Gene3D" id="3.40.50.720">
    <property type="entry name" value="NAD(P)-binding Rossmann-like Domain"/>
    <property type="match status" value="1"/>
</dbReference>
<accession>A0A7K3VWD6</accession>
<dbReference type="InterPro" id="IPR002328">
    <property type="entry name" value="ADH_Zn_CS"/>
</dbReference>
<keyword evidence="4" id="KW-0560">Oxidoreductase</keyword>
<dbReference type="Pfam" id="PF00107">
    <property type="entry name" value="ADH_zinc_N"/>
    <property type="match status" value="1"/>
</dbReference>
<dbReference type="PANTHER" id="PTHR43401">
    <property type="entry name" value="L-THREONINE 3-DEHYDROGENASE"/>
    <property type="match status" value="1"/>
</dbReference>
<dbReference type="PANTHER" id="PTHR43401:SF5">
    <property type="entry name" value="ALCOHOL DEHYDROGENASE-RELATED"/>
    <property type="match status" value="1"/>
</dbReference>
<evidence type="ECO:0000313" key="8">
    <source>
        <dbReference type="Proteomes" id="UP000470246"/>
    </source>
</evidence>
<keyword evidence="8" id="KW-1185">Reference proteome</keyword>
<name>A0A7K3VWD6_9ACTN</name>
<reference evidence="7 8" key="1">
    <citation type="submission" date="2020-02" db="EMBL/GenBank/DDBJ databases">
        <title>Geodermatophilus sabuli CPCC 205279 I12A-02694.</title>
        <authorList>
            <person name="Jiang Z."/>
        </authorList>
    </citation>
    <scope>NUCLEOTIDE SEQUENCE [LARGE SCALE GENOMIC DNA]</scope>
    <source>
        <strain evidence="7 8">I12A-02694</strain>
    </source>
</reference>
<dbReference type="RefSeq" id="WP_163479582.1">
    <property type="nucleotide sequence ID" value="NZ_JAAGWF010000002.1"/>
</dbReference>
<dbReference type="SMART" id="SM00829">
    <property type="entry name" value="PKS_ER"/>
    <property type="match status" value="1"/>
</dbReference>
<dbReference type="Proteomes" id="UP000470246">
    <property type="component" value="Unassembled WGS sequence"/>
</dbReference>
<dbReference type="InterPro" id="IPR050129">
    <property type="entry name" value="Zn_alcohol_dh"/>
</dbReference>
<feature type="domain" description="Enoyl reductase (ER)" evidence="6">
    <location>
        <begin position="10"/>
        <end position="331"/>
    </location>
</feature>
<dbReference type="PROSITE" id="PS00059">
    <property type="entry name" value="ADH_ZINC"/>
    <property type="match status" value="1"/>
</dbReference>
<evidence type="ECO:0000256" key="5">
    <source>
        <dbReference type="RuleBase" id="RU361277"/>
    </source>
</evidence>
<gene>
    <name evidence="7" type="ORF">GCU56_00705</name>
</gene>
<dbReference type="InterPro" id="IPR013149">
    <property type="entry name" value="ADH-like_C"/>
</dbReference>
<dbReference type="GO" id="GO:0008270">
    <property type="term" value="F:zinc ion binding"/>
    <property type="evidence" value="ECO:0007669"/>
    <property type="project" value="InterPro"/>
</dbReference>
<evidence type="ECO:0000313" key="7">
    <source>
        <dbReference type="EMBL" id="NEK56393.1"/>
    </source>
</evidence>
<dbReference type="InterPro" id="IPR036291">
    <property type="entry name" value="NAD(P)-bd_dom_sf"/>
</dbReference>
<evidence type="ECO:0000256" key="2">
    <source>
        <dbReference type="ARBA" id="ARBA00022723"/>
    </source>
</evidence>
<dbReference type="InterPro" id="IPR011032">
    <property type="entry name" value="GroES-like_sf"/>
</dbReference>
<evidence type="ECO:0000259" key="6">
    <source>
        <dbReference type="SMART" id="SM00829"/>
    </source>
</evidence>
<keyword evidence="3 5" id="KW-0862">Zinc</keyword>
<evidence type="ECO:0000256" key="1">
    <source>
        <dbReference type="ARBA" id="ARBA00001947"/>
    </source>
</evidence>
<sequence>MRAVVCVPGGTEVAEVPDPVSAADGVVVEVAACGLCGSDVHAIERGHTVEGQVLGHEFGGRVVEIGAGVTGWRVGQAVAVDPLGSCGACRECRRGLPFRCAGLPNIGITAPGGFAEYAAVPAAQLVALPDDVPVELGAHAEPLAVALHAVELAGVGPGDAALVYGVGTIGLNCVMALKAAGVDLVVGAGRSAGRRAAARAAGADVVIDTRETSVADHVAATGRPFDAVLECSAAPGAVEEALSVLGSGGTCVEVALAEGSASVPLVGLVGAGLRLVGSCAFARPQFDAAVRAVVTGRIAAGDLITERVGLDDTPDALVRLRTPGELVRVLTLPGA</sequence>
<dbReference type="GO" id="GO:0016491">
    <property type="term" value="F:oxidoreductase activity"/>
    <property type="evidence" value="ECO:0007669"/>
    <property type="project" value="UniProtKB-KW"/>
</dbReference>
<proteinExistence type="inferred from homology"/>
<dbReference type="SUPFAM" id="SSF51735">
    <property type="entry name" value="NAD(P)-binding Rossmann-fold domains"/>
    <property type="match status" value="1"/>
</dbReference>
<dbReference type="Gene3D" id="3.90.180.10">
    <property type="entry name" value="Medium-chain alcohol dehydrogenases, catalytic domain"/>
    <property type="match status" value="1"/>
</dbReference>
<dbReference type="InterPro" id="IPR020843">
    <property type="entry name" value="ER"/>
</dbReference>
<dbReference type="AlphaFoldDB" id="A0A7K3VWD6"/>
<evidence type="ECO:0000256" key="4">
    <source>
        <dbReference type="ARBA" id="ARBA00023002"/>
    </source>
</evidence>
<dbReference type="InterPro" id="IPR013154">
    <property type="entry name" value="ADH-like_N"/>
</dbReference>
<dbReference type="EMBL" id="JAAGWF010000002">
    <property type="protein sequence ID" value="NEK56393.1"/>
    <property type="molecule type" value="Genomic_DNA"/>
</dbReference>
<keyword evidence="2 5" id="KW-0479">Metal-binding</keyword>
<organism evidence="7 8">
    <name type="scientific">Geodermatophilus sabuli</name>
    <dbReference type="NCBI Taxonomy" id="1564158"/>
    <lineage>
        <taxon>Bacteria</taxon>
        <taxon>Bacillati</taxon>
        <taxon>Actinomycetota</taxon>
        <taxon>Actinomycetes</taxon>
        <taxon>Geodermatophilales</taxon>
        <taxon>Geodermatophilaceae</taxon>
        <taxon>Geodermatophilus</taxon>
    </lineage>
</organism>
<comment type="cofactor">
    <cofactor evidence="1 5">
        <name>Zn(2+)</name>
        <dbReference type="ChEBI" id="CHEBI:29105"/>
    </cofactor>
</comment>
<dbReference type="SUPFAM" id="SSF50129">
    <property type="entry name" value="GroES-like"/>
    <property type="match status" value="1"/>
</dbReference>
<dbReference type="Pfam" id="PF08240">
    <property type="entry name" value="ADH_N"/>
    <property type="match status" value="1"/>
</dbReference>
<comment type="similarity">
    <text evidence="5">Belongs to the zinc-containing alcohol dehydrogenase family.</text>
</comment>
<evidence type="ECO:0000256" key="3">
    <source>
        <dbReference type="ARBA" id="ARBA00022833"/>
    </source>
</evidence>
<protein>
    <submittedName>
        <fullName evidence="7">Alcohol dehydrogenase catalytic domain-containing protein</fullName>
    </submittedName>
</protein>
<comment type="caution">
    <text evidence="7">The sequence shown here is derived from an EMBL/GenBank/DDBJ whole genome shotgun (WGS) entry which is preliminary data.</text>
</comment>